<sequence>MVHCREVSDFEVYATSIRSRNQEFWSYLSDHWLTDLSTWAKHARKHAVTLGTTAEHISDDSVIYLQSVIIKLCLQPKGFMLPDNASVTATKASRPCVEDKLAKCGTRITGLERQQNCHDPTGQLQLKPKTVTEASWPWAVDVWPESRKSASEDGRDTKTRLEEVAQLNGQQGFRRKNRLPCALTNFPVYSHNHNNSIAENP</sequence>
<organism evidence="1 2">
    <name type="scientific">Clonorchis sinensis</name>
    <name type="common">Chinese liver fluke</name>
    <dbReference type="NCBI Taxonomy" id="79923"/>
    <lineage>
        <taxon>Eukaryota</taxon>
        <taxon>Metazoa</taxon>
        <taxon>Spiralia</taxon>
        <taxon>Lophotrochozoa</taxon>
        <taxon>Platyhelminthes</taxon>
        <taxon>Trematoda</taxon>
        <taxon>Digenea</taxon>
        <taxon>Opisthorchiida</taxon>
        <taxon>Opisthorchiata</taxon>
        <taxon>Opisthorchiidae</taxon>
        <taxon>Clonorchis</taxon>
    </lineage>
</organism>
<evidence type="ECO:0000313" key="2">
    <source>
        <dbReference type="Proteomes" id="UP000008909"/>
    </source>
</evidence>
<proteinExistence type="predicted"/>
<reference evidence="1" key="1">
    <citation type="journal article" date="2011" name="Genome Biol.">
        <title>The draft genome of the carcinogenic human liver fluke Clonorchis sinensis.</title>
        <authorList>
            <person name="Wang X."/>
            <person name="Chen W."/>
            <person name="Huang Y."/>
            <person name="Sun J."/>
            <person name="Men J."/>
            <person name="Liu H."/>
            <person name="Luo F."/>
            <person name="Guo L."/>
            <person name="Lv X."/>
            <person name="Deng C."/>
            <person name="Zhou C."/>
            <person name="Fan Y."/>
            <person name="Li X."/>
            <person name="Huang L."/>
            <person name="Hu Y."/>
            <person name="Liang C."/>
            <person name="Hu X."/>
            <person name="Xu J."/>
            <person name="Yu X."/>
        </authorList>
    </citation>
    <scope>NUCLEOTIDE SEQUENCE [LARGE SCALE GENOMIC DNA]</scope>
    <source>
        <strain evidence="1">Henan</strain>
    </source>
</reference>
<reference key="2">
    <citation type="submission" date="2011-10" db="EMBL/GenBank/DDBJ databases">
        <title>The genome and transcriptome sequence of Clonorchis sinensis provide insights into the carcinogenic liver fluke.</title>
        <authorList>
            <person name="Wang X."/>
            <person name="Huang Y."/>
            <person name="Chen W."/>
            <person name="Liu H."/>
            <person name="Guo L."/>
            <person name="Chen Y."/>
            <person name="Luo F."/>
            <person name="Zhou W."/>
            <person name="Sun J."/>
            <person name="Mao Q."/>
            <person name="Liang P."/>
            <person name="Zhou C."/>
            <person name="Tian Y."/>
            <person name="Men J."/>
            <person name="Lv X."/>
            <person name="Huang L."/>
            <person name="Zhou J."/>
            <person name="Hu Y."/>
            <person name="Li R."/>
            <person name="Zhang F."/>
            <person name="Lei H."/>
            <person name="Li X."/>
            <person name="Hu X."/>
            <person name="Liang C."/>
            <person name="Xu J."/>
            <person name="Wu Z."/>
            <person name="Yu X."/>
        </authorList>
    </citation>
    <scope>NUCLEOTIDE SEQUENCE</scope>
    <source>
        <strain>Henan</strain>
    </source>
</reference>
<dbReference type="Proteomes" id="UP000008909">
    <property type="component" value="Unassembled WGS sequence"/>
</dbReference>
<accession>G7YGQ2</accession>
<evidence type="ECO:0000313" key="1">
    <source>
        <dbReference type="EMBL" id="GAA52135.1"/>
    </source>
</evidence>
<dbReference type="EMBL" id="DF143245">
    <property type="protein sequence ID" value="GAA52135.1"/>
    <property type="molecule type" value="Genomic_DNA"/>
</dbReference>
<dbReference type="AlphaFoldDB" id="G7YGQ2"/>
<gene>
    <name evidence="1" type="ORF">CLF_107387</name>
</gene>
<keyword evidence="2" id="KW-1185">Reference proteome</keyword>
<name>G7YGQ2_CLOSI</name>
<protein>
    <submittedName>
        <fullName evidence="1">Uncharacterized protein</fullName>
    </submittedName>
</protein>